<dbReference type="PROSITE" id="PS51296">
    <property type="entry name" value="RIESKE"/>
    <property type="match status" value="1"/>
</dbReference>
<dbReference type="InterPro" id="IPR017941">
    <property type="entry name" value="Rieske_2Fe-2S"/>
</dbReference>
<dbReference type="RefSeq" id="WP_157583776.1">
    <property type="nucleotide sequence ID" value="NZ_WPIN01000002.1"/>
</dbReference>
<dbReference type="SUPFAM" id="SSF50022">
    <property type="entry name" value="ISP domain"/>
    <property type="match status" value="1"/>
</dbReference>
<evidence type="ECO:0000256" key="5">
    <source>
        <dbReference type="SAM" id="MobiDB-lite"/>
    </source>
</evidence>
<evidence type="ECO:0000256" key="1">
    <source>
        <dbReference type="ARBA" id="ARBA00022714"/>
    </source>
</evidence>
<dbReference type="Pfam" id="PF00355">
    <property type="entry name" value="Rieske"/>
    <property type="match status" value="1"/>
</dbReference>
<name>A0A7K1S6U1_9BACT</name>
<dbReference type="GO" id="GO:0051537">
    <property type="term" value="F:2 iron, 2 sulfur cluster binding"/>
    <property type="evidence" value="ECO:0007669"/>
    <property type="project" value="UniProtKB-KW"/>
</dbReference>
<keyword evidence="4" id="KW-0411">Iron-sulfur</keyword>
<evidence type="ECO:0000256" key="3">
    <source>
        <dbReference type="ARBA" id="ARBA00023004"/>
    </source>
</evidence>
<evidence type="ECO:0000313" key="8">
    <source>
        <dbReference type="Proteomes" id="UP000436006"/>
    </source>
</evidence>
<proteinExistence type="predicted"/>
<dbReference type="EMBL" id="WPIN01000002">
    <property type="protein sequence ID" value="MVM29524.1"/>
    <property type="molecule type" value="Genomic_DNA"/>
</dbReference>
<keyword evidence="1" id="KW-0001">2Fe-2S</keyword>
<keyword evidence="8" id="KW-1185">Reference proteome</keyword>
<evidence type="ECO:0000256" key="4">
    <source>
        <dbReference type="ARBA" id="ARBA00023014"/>
    </source>
</evidence>
<organism evidence="7 8">
    <name type="scientific">Spirosoma arboris</name>
    <dbReference type="NCBI Taxonomy" id="2682092"/>
    <lineage>
        <taxon>Bacteria</taxon>
        <taxon>Pseudomonadati</taxon>
        <taxon>Bacteroidota</taxon>
        <taxon>Cytophagia</taxon>
        <taxon>Cytophagales</taxon>
        <taxon>Cytophagaceae</taxon>
        <taxon>Spirosoma</taxon>
    </lineage>
</organism>
<protein>
    <submittedName>
        <fullName evidence="7">Rieske 2Fe-2S domain-containing protein</fullName>
    </submittedName>
</protein>
<keyword evidence="2" id="KW-0479">Metal-binding</keyword>
<reference evidence="7 8" key="1">
    <citation type="submission" date="2019-12" db="EMBL/GenBank/DDBJ databases">
        <title>Spirosoma sp. HMF4905 genome sequencing and assembly.</title>
        <authorList>
            <person name="Kang H."/>
            <person name="Cha I."/>
            <person name="Kim H."/>
            <person name="Joh K."/>
        </authorList>
    </citation>
    <scope>NUCLEOTIDE SEQUENCE [LARGE SCALE GENOMIC DNA]</scope>
    <source>
        <strain evidence="7 8">HMF4905</strain>
    </source>
</reference>
<feature type="domain" description="Rieske" evidence="6">
    <location>
        <begin position="93"/>
        <end position="190"/>
    </location>
</feature>
<evidence type="ECO:0000256" key="2">
    <source>
        <dbReference type="ARBA" id="ARBA00022723"/>
    </source>
</evidence>
<feature type="region of interest" description="Disordered" evidence="5">
    <location>
        <begin position="45"/>
        <end position="82"/>
    </location>
</feature>
<dbReference type="Gene3D" id="2.102.10.10">
    <property type="entry name" value="Rieske [2Fe-2S] iron-sulphur domain"/>
    <property type="match status" value="1"/>
</dbReference>
<dbReference type="AlphaFoldDB" id="A0A7K1S6U1"/>
<sequence>MKTNNQMKSNPMTDQMNRGEFIRSLGLSSATLMAFYCMGTGLTACSKSSSNDPTPSTSTETGVVTSGTVTTVPTTSSGLTGNTQTSKGAISFTIDLTNADFTALKTVGNTLKVGDVLIADTKANGYVALQRLCTHQQNDRVSYQLADDDFLCDAHGSEFRTDGSVKVAAESGQAAMKVYRTSLSTDSTKLTITA</sequence>
<evidence type="ECO:0000259" key="6">
    <source>
        <dbReference type="PROSITE" id="PS51296"/>
    </source>
</evidence>
<comment type="caution">
    <text evidence="7">The sequence shown here is derived from an EMBL/GenBank/DDBJ whole genome shotgun (WGS) entry which is preliminary data.</text>
</comment>
<dbReference type="Proteomes" id="UP000436006">
    <property type="component" value="Unassembled WGS sequence"/>
</dbReference>
<dbReference type="GO" id="GO:0046872">
    <property type="term" value="F:metal ion binding"/>
    <property type="evidence" value="ECO:0007669"/>
    <property type="project" value="UniProtKB-KW"/>
</dbReference>
<feature type="compositionally biased region" description="Low complexity" evidence="5">
    <location>
        <begin position="46"/>
        <end position="81"/>
    </location>
</feature>
<accession>A0A7K1S6U1</accession>
<evidence type="ECO:0000313" key="7">
    <source>
        <dbReference type="EMBL" id="MVM29524.1"/>
    </source>
</evidence>
<keyword evidence="3" id="KW-0408">Iron</keyword>
<dbReference type="InterPro" id="IPR036922">
    <property type="entry name" value="Rieske_2Fe-2S_sf"/>
</dbReference>
<gene>
    <name evidence="7" type="ORF">GO755_05735</name>
</gene>